<sequence length="245" mass="27106">MQECEIGFFGILFSFIVIETNLSGAQSRRCFCPTVILDMQLSAIMSSFVTGNRADEETIDRLIETGNSKQIFQKAIQEQGHGQLKSFPSDCRRPEERERDGGRGARGGGRKERVYGKREKERRGRGAAGVRGGGRPPCPPSPSGPALAEIQERHDAVKEIERKLLELQQIFVDMAVLVEAQGDMLDNIESQVSSAVNYVQTGSAALQKAKKLRKNSCKWMCIAIFILLAIVVIIVVAVLKPWSKN</sequence>
<keyword evidence="6" id="KW-1133">Transmembrane helix</keyword>
<dbReference type="Pfam" id="PF05739">
    <property type="entry name" value="SNARE"/>
    <property type="match status" value="1"/>
</dbReference>
<feature type="domain" description="T-SNARE coiled-coil homology" evidence="7">
    <location>
        <begin position="147"/>
        <end position="209"/>
    </location>
</feature>
<feature type="region of interest" description="Disordered" evidence="5">
    <location>
        <begin position="77"/>
        <end position="147"/>
    </location>
</feature>
<evidence type="ECO:0000256" key="1">
    <source>
        <dbReference type="ARBA" id="ARBA00004521"/>
    </source>
</evidence>
<dbReference type="PANTHER" id="PTHR19957">
    <property type="entry name" value="SYNTAXIN"/>
    <property type="match status" value="1"/>
</dbReference>
<dbReference type="Gene3D" id="1.20.5.110">
    <property type="match status" value="1"/>
</dbReference>
<accession>A0AB40CQJ2</accession>
<dbReference type="CDD" id="cd15848">
    <property type="entry name" value="SNARE_syntaxin1-like"/>
    <property type="match status" value="1"/>
</dbReference>
<dbReference type="GO" id="GO:0006887">
    <property type="term" value="P:exocytosis"/>
    <property type="evidence" value="ECO:0007669"/>
    <property type="project" value="TreeGrafter"/>
</dbReference>
<dbReference type="GO" id="GO:0031201">
    <property type="term" value="C:SNARE complex"/>
    <property type="evidence" value="ECO:0007669"/>
    <property type="project" value="TreeGrafter"/>
</dbReference>
<dbReference type="SUPFAM" id="SSF58038">
    <property type="entry name" value="SNARE fusion complex"/>
    <property type="match status" value="1"/>
</dbReference>
<evidence type="ECO:0000313" key="8">
    <source>
        <dbReference type="Proteomes" id="UP001515500"/>
    </source>
</evidence>
<dbReference type="GO" id="GO:0000149">
    <property type="term" value="F:SNARE binding"/>
    <property type="evidence" value="ECO:0007669"/>
    <property type="project" value="TreeGrafter"/>
</dbReference>
<evidence type="ECO:0000313" key="9">
    <source>
        <dbReference type="RefSeq" id="XP_039140414.1"/>
    </source>
</evidence>
<dbReference type="GeneID" id="120277623"/>
<dbReference type="GO" id="GO:0005484">
    <property type="term" value="F:SNAP receptor activity"/>
    <property type="evidence" value="ECO:0007669"/>
    <property type="project" value="InterPro"/>
</dbReference>
<proteinExistence type="inferred from homology"/>
<dbReference type="PROSITE" id="PS00914">
    <property type="entry name" value="SYNTAXIN"/>
    <property type="match status" value="1"/>
</dbReference>
<dbReference type="GO" id="GO:0006886">
    <property type="term" value="P:intracellular protein transport"/>
    <property type="evidence" value="ECO:0007669"/>
    <property type="project" value="InterPro"/>
</dbReference>
<dbReference type="InterPro" id="IPR006012">
    <property type="entry name" value="Syntaxin/epimorphin_CS"/>
</dbReference>
<evidence type="ECO:0000256" key="4">
    <source>
        <dbReference type="ARBA" id="ARBA00022927"/>
    </source>
</evidence>
<dbReference type="AlphaFoldDB" id="A0AB40CQJ2"/>
<evidence type="ECO:0000256" key="6">
    <source>
        <dbReference type="SAM" id="Phobius"/>
    </source>
</evidence>
<dbReference type="GO" id="GO:0012505">
    <property type="term" value="C:endomembrane system"/>
    <property type="evidence" value="ECO:0007669"/>
    <property type="project" value="TreeGrafter"/>
</dbReference>
<evidence type="ECO:0000256" key="2">
    <source>
        <dbReference type="ARBA" id="ARBA00009063"/>
    </source>
</evidence>
<feature type="transmembrane region" description="Helical" evidence="6">
    <location>
        <begin position="6"/>
        <end position="22"/>
    </location>
</feature>
<evidence type="ECO:0000256" key="5">
    <source>
        <dbReference type="SAM" id="MobiDB-lite"/>
    </source>
</evidence>
<dbReference type="PANTHER" id="PTHR19957:SF307">
    <property type="entry name" value="PROTEIN SSO1-RELATED"/>
    <property type="match status" value="1"/>
</dbReference>
<dbReference type="RefSeq" id="XP_039140414.1">
    <property type="nucleotide sequence ID" value="XM_039284480.1"/>
</dbReference>
<dbReference type="InterPro" id="IPR000727">
    <property type="entry name" value="T_SNARE_dom"/>
</dbReference>
<feature type="compositionally biased region" description="Basic and acidic residues" evidence="5">
    <location>
        <begin position="90"/>
        <end position="124"/>
    </location>
</feature>
<dbReference type="InterPro" id="IPR045242">
    <property type="entry name" value="Syntaxin"/>
</dbReference>
<evidence type="ECO:0000259" key="7">
    <source>
        <dbReference type="PROSITE" id="PS50192"/>
    </source>
</evidence>
<dbReference type="SMART" id="SM00397">
    <property type="entry name" value="t_SNARE"/>
    <property type="match status" value="1"/>
</dbReference>
<reference evidence="9" key="1">
    <citation type="submission" date="2025-08" db="UniProtKB">
        <authorList>
            <consortium name="RefSeq"/>
        </authorList>
    </citation>
    <scope>IDENTIFICATION</scope>
</reference>
<feature type="compositionally biased region" description="Gly residues" evidence="5">
    <location>
        <begin position="126"/>
        <end position="135"/>
    </location>
</feature>
<organism evidence="8 9">
    <name type="scientific">Dioscorea cayennensis subsp. rotundata</name>
    <name type="common">White Guinea yam</name>
    <name type="synonym">Dioscorea rotundata</name>
    <dbReference type="NCBI Taxonomy" id="55577"/>
    <lineage>
        <taxon>Eukaryota</taxon>
        <taxon>Viridiplantae</taxon>
        <taxon>Streptophyta</taxon>
        <taxon>Embryophyta</taxon>
        <taxon>Tracheophyta</taxon>
        <taxon>Spermatophyta</taxon>
        <taxon>Magnoliopsida</taxon>
        <taxon>Liliopsida</taxon>
        <taxon>Dioscoreales</taxon>
        <taxon>Dioscoreaceae</taxon>
        <taxon>Dioscorea</taxon>
    </lineage>
</organism>
<keyword evidence="3" id="KW-0813">Transport</keyword>
<dbReference type="FunFam" id="1.20.5.110:FF:000008">
    <property type="entry name" value="Syntaxin 132"/>
    <property type="match status" value="1"/>
</dbReference>
<keyword evidence="6" id="KW-0472">Membrane</keyword>
<dbReference type="Gene3D" id="1.20.58.70">
    <property type="match status" value="1"/>
</dbReference>
<gene>
    <name evidence="9" type="primary">LOC120277623</name>
</gene>
<keyword evidence="8" id="KW-1185">Reference proteome</keyword>
<feature type="transmembrane region" description="Helical" evidence="6">
    <location>
        <begin position="219"/>
        <end position="239"/>
    </location>
</feature>
<evidence type="ECO:0000256" key="3">
    <source>
        <dbReference type="ARBA" id="ARBA00022448"/>
    </source>
</evidence>
<keyword evidence="6" id="KW-0812">Transmembrane</keyword>
<dbReference type="GO" id="GO:0048278">
    <property type="term" value="P:vesicle docking"/>
    <property type="evidence" value="ECO:0007669"/>
    <property type="project" value="TreeGrafter"/>
</dbReference>
<dbReference type="GO" id="GO:0005886">
    <property type="term" value="C:plasma membrane"/>
    <property type="evidence" value="ECO:0007669"/>
    <property type="project" value="UniProtKB-SubCell"/>
</dbReference>
<comment type="subcellular location">
    <subcellularLocation>
        <location evidence="1">Cell membrane</location>
        <topology evidence="1">Single-pass type IV membrane protein</topology>
    </subcellularLocation>
</comment>
<dbReference type="Proteomes" id="UP001515500">
    <property type="component" value="Chromosome 15"/>
</dbReference>
<dbReference type="GO" id="GO:0006906">
    <property type="term" value="P:vesicle fusion"/>
    <property type="evidence" value="ECO:0007669"/>
    <property type="project" value="TreeGrafter"/>
</dbReference>
<dbReference type="PROSITE" id="PS50192">
    <property type="entry name" value="T_SNARE"/>
    <property type="match status" value="1"/>
</dbReference>
<keyword evidence="4" id="KW-0653">Protein transport</keyword>
<name>A0AB40CQJ2_DIOCR</name>
<comment type="similarity">
    <text evidence="2">Belongs to the syntaxin family.</text>
</comment>
<protein>
    <submittedName>
        <fullName evidence="9">Syntaxin-132-like</fullName>
    </submittedName>
</protein>